<evidence type="ECO:0000313" key="4">
    <source>
        <dbReference type="EMBL" id="OJA45379.1"/>
    </source>
</evidence>
<dbReference type="PANTHER" id="PTHR11487:SF0">
    <property type="entry name" value="S-ACYL FATTY ACID SYNTHASE THIOESTERASE, MEDIUM CHAIN"/>
    <property type="match status" value="1"/>
</dbReference>
<dbReference type="InterPro" id="IPR029058">
    <property type="entry name" value="AB_hydrolase_fold"/>
</dbReference>
<evidence type="ECO:0000256" key="1">
    <source>
        <dbReference type="ARBA" id="ARBA00007169"/>
    </source>
</evidence>
<dbReference type="PANTHER" id="PTHR11487">
    <property type="entry name" value="THIOESTERASE"/>
    <property type="match status" value="1"/>
</dbReference>
<protein>
    <recommendedName>
        <fullName evidence="3">Thioesterase TesA-like domain-containing protein</fullName>
    </recommendedName>
</protein>
<dbReference type="InterPro" id="IPR000873">
    <property type="entry name" value="AMP-dep_synth/lig_dom"/>
</dbReference>
<dbReference type="Proteomes" id="UP000183667">
    <property type="component" value="Unassembled WGS sequence"/>
</dbReference>
<dbReference type="SMART" id="SM00824">
    <property type="entry name" value="PKS_TE"/>
    <property type="match status" value="1"/>
</dbReference>
<dbReference type="InterPro" id="IPR012223">
    <property type="entry name" value="TEII"/>
</dbReference>
<dbReference type="InterPro" id="IPR020802">
    <property type="entry name" value="TesA-like"/>
</dbReference>
<comment type="similarity">
    <text evidence="1">Belongs to the thioesterase family.</text>
</comment>
<evidence type="ECO:0000256" key="2">
    <source>
        <dbReference type="ARBA" id="ARBA00022801"/>
    </source>
</evidence>
<dbReference type="AlphaFoldDB" id="A0ABD6Q1A1"/>
<dbReference type="GO" id="GO:0016787">
    <property type="term" value="F:hydrolase activity"/>
    <property type="evidence" value="ECO:0007669"/>
    <property type="project" value="UniProtKB-KW"/>
</dbReference>
<organism evidence="4 5">
    <name type="scientific">Burkholderia ubonensis</name>
    <dbReference type="NCBI Taxonomy" id="101571"/>
    <lineage>
        <taxon>Bacteria</taxon>
        <taxon>Pseudomonadati</taxon>
        <taxon>Pseudomonadota</taxon>
        <taxon>Betaproteobacteria</taxon>
        <taxon>Burkholderiales</taxon>
        <taxon>Burkholderiaceae</taxon>
        <taxon>Burkholderia</taxon>
        <taxon>Burkholderia cepacia complex</taxon>
    </lineage>
</organism>
<gene>
    <name evidence="4" type="ORF">BGV66_18285</name>
</gene>
<keyword evidence="2" id="KW-0378">Hydrolase</keyword>
<dbReference type="EMBL" id="MEAU01000026">
    <property type="protein sequence ID" value="OJA45379.1"/>
    <property type="molecule type" value="Genomic_DNA"/>
</dbReference>
<dbReference type="Gene3D" id="3.40.50.1820">
    <property type="entry name" value="alpha/beta hydrolase"/>
    <property type="match status" value="1"/>
</dbReference>
<reference evidence="5" key="1">
    <citation type="submission" date="2016-08" db="EMBL/GenBank/DDBJ databases">
        <title>Population biology and virulence potential of Burkholderia ubonensis.</title>
        <authorList>
            <person name="Price E.P."/>
            <person name="Currie B.J."/>
            <person name="Wagner D.M."/>
        </authorList>
    </citation>
    <scope>NUCLEOTIDE SEQUENCE [LARGE SCALE GENOMIC DNA]</scope>
    <source>
        <strain evidence="5">MSMB0103</strain>
    </source>
</reference>
<accession>A0ABD6Q1A1</accession>
<name>A0ABD6Q1A1_9BURK</name>
<dbReference type="SUPFAM" id="SSF56801">
    <property type="entry name" value="Acetyl-CoA synthetase-like"/>
    <property type="match status" value="1"/>
</dbReference>
<feature type="domain" description="Thioesterase TesA-like" evidence="3">
    <location>
        <begin position="1"/>
        <end position="237"/>
    </location>
</feature>
<proteinExistence type="inferred from homology"/>
<evidence type="ECO:0000313" key="5">
    <source>
        <dbReference type="Proteomes" id="UP000183667"/>
    </source>
</evidence>
<dbReference type="InterPro" id="IPR001031">
    <property type="entry name" value="Thioesterase"/>
</dbReference>
<comment type="caution">
    <text evidence="4">The sequence shown here is derived from an EMBL/GenBank/DDBJ whole genome shotgun (WGS) entry which is preliminary data.</text>
</comment>
<dbReference type="Pfam" id="PF00501">
    <property type="entry name" value="AMP-binding"/>
    <property type="match status" value="1"/>
</dbReference>
<sequence length="344" mass="36997">MAFPFAGGSDASYADIARELGDAFAFTTLSLPGRGTTQHIPFYDDWPSLVDDLATEIARLDDGAPLFLFGHSLGALLAYEVARELEQRGGAQPAGVFLSGHPAPSRERATDGWRQQTHALPDADFVEAVRRWGFFPDAVLDDADVARYVLPPLRADLRLAETYRHAHGSELRAPCAIYGGATDPSTTVDDLRAWRAHVSPHHACPVESFDGNHFYFLDPSSRAALCASVAGHIEHWLAARPASIVAAAPDANTRVAACLRALDDWGDAHSVLAAIRKHVMRTPDALALKDGERTWIYRQLASHAVALADAFRAAGVGRQDVVGVLLPHGADDVLTMVAAWSIGG</sequence>
<dbReference type="Gene3D" id="3.40.50.980">
    <property type="match status" value="1"/>
</dbReference>
<dbReference type="SUPFAM" id="SSF53474">
    <property type="entry name" value="alpha/beta-Hydrolases"/>
    <property type="match status" value="1"/>
</dbReference>
<evidence type="ECO:0000259" key="3">
    <source>
        <dbReference type="SMART" id="SM00824"/>
    </source>
</evidence>
<dbReference type="Pfam" id="PF00975">
    <property type="entry name" value="Thioesterase"/>
    <property type="match status" value="1"/>
</dbReference>